<reference evidence="1" key="1">
    <citation type="journal article" date="2015" name="Nature">
        <title>Complex archaea that bridge the gap between prokaryotes and eukaryotes.</title>
        <authorList>
            <person name="Spang A."/>
            <person name="Saw J.H."/>
            <person name="Jorgensen S.L."/>
            <person name="Zaremba-Niedzwiedzka K."/>
            <person name="Martijn J."/>
            <person name="Lind A.E."/>
            <person name="van Eijk R."/>
            <person name="Schleper C."/>
            <person name="Guy L."/>
            <person name="Ettema T.J."/>
        </authorList>
    </citation>
    <scope>NUCLEOTIDE SEQUENCE</scope>
</reference>
<dbReference type="AlphaFoldDB" id="A0A0F9T704"/>
<organism evidence="1">
    <name type="scientific">marine sediment metagenome</name>
    <dbReference type="NCBI Taxonomy" id="412755"/>
    <lineage>
        <taxon>unclassified sequences</taxon>
        <taxon>metagenomes</taxon>
        <taxon>ecological metagenomes</taxon>
    </lineage>
</organism>
<accession>A0A0F9T704</accession>
<evidence type="ECO:0000313" key="1">
    <source>
        <dbReference type="EMBL" id="KKN74979.1"/>
    </source>
</evidence>
<dbReference type="EMBL" id="LAZR01000317">
    <property type="protein sequence ID" value="KKN74979.1"/>
    <property type="molecule type" value="Genomic_DNA"/>
</dbReference>
<name>A0A0F9T704_9ZZZZ</name>
<protein>
    <submittedName>
        <fullName evidence="1">Uncharacterized protein</fullName>
    </submittedName>
</protein>
<gene>
    <name evidence="1" type="ORF">LCGC14_0384810</name>
</gene>
<sequence length="107" mass="12357">MTKQEKIREGIASIIKDNDTEWREDSDIEEVADLLLTYLNFHGVVIKVDEVKVKDNHRAVHLRKVKGGMVFDKNCKACREGDALVGYLDELFPKRYQRVAVEPLVKE</sequence>
<comment type="caution">
    <text evidence="1">The sequence shown here is derived from an EMBL/GenBank/DDBJ whole genome shotgun (WGS) entry which is preliminary data.</text>
</comment>
<proteinExistence type="predicted"/>